<dbReference type="NCBIfam" id="TIGR03607">
    <property type="entry name" value="patatin-like protein"/>
    <property type="match status" value="1"/>
</dbReference>
<feature type="domain" description="PNPLA" evidence="3">
    <location>
        <begin position="28"/>
        <end position="332"/>
    </location>
</feature>
<dbReference type="PROSITE" id="PS51635">
    <property type="entry name" value="PNPLA"/>
    <property type="match status" value="1"/>
</dbReference>
<dbReference type="InterPro" id="IPR024282">
    <property type="entry name" value="DUF3376"/>
</dbReference>
<organism evidence="4 5">
    <name type="scientific">Gordonia bronchialis (strain ATCC 25592 / DSM 43247 / BCRC 13721 / JCM 3198 / KCTC 3076 / NBRC 16047 / NCTC 10667)</name>
    <name type="common">Rhodococcus bronchialis</name>
    <dbReference type="NCBI Taxonomy" id="526226"/>
    <lineage>
        <taxon>Bacteria</taxon>
        <taxon>Bacillati</taxon>
        <taxon>Actinomycetota</taxon>
        <taxon>Actinomycetes</taxon>
        <taxon>Mycobacteriales</taxon>
        <taxon>Gordoniaceae</taxon>
        <taxon>Gordonia</taxon>
    </lineage>
</organism>
<feature type="active site" description="Nucleophile" evidence="2">
    <location>
        <position position="104"/>
    </location>
</feature>
<keyword evidence="5" id="KW-1185">Reference proteome</keyword>
<feature type="short sequence motif" description="GXSXG" evidence="2">
    <location>
        <begin position="102"/>
        <end position="106"/>
    </location>
</feature>
<dbReference type="SUPFAM" id="SSF52151">
    <property type="entry name" value="FabD/lysophospholipase-like"/>
    <property type="match status" value="1"/>
</dbReference>
<dbReference type="KEGG" id="gbr:Gbro_3407"/>
<dbReference type="Pfam" id="PF01734">
    <property type="entry name" value="Patatin"/>
    <property type="match status" value="1"/>
</dbReference>
<dbReference type="eggNOG" id="COG1752">
    <property type="taxonomic scope" value="Bacteria"/>
</dbReference>
<dbReference type="GO" id="GO:0016787">
    <property type="term" value="F:hydrolase activity"/>
    <property type="evidence" value="ECO:0007669"/>
    <property type="project" value="UniProtKB-UniRule"/>
</dbReference>
<name>D0LE13_GORB4</name>
<dbReference type="RefSeq" id="WP_012835120.1">
    <property type="nucleotide sequence ID" value="NC_013441.1"/>
</dbReference>
<dbReference type="Proteomes" id="UP000001219">
    <property type="component" value="Chromosome"/>
</dbReference>
<keyword evidence="2" id="KW-0378">Hydrolase</keyword>
<feature type="short sequence motif" description="DGA/G" evidence="2">
    <location>
        <begin position="319"/>
        <end position="321"/>
    </location>
</feature>
<dbReference type="HOGENOM" id="CLU_018286_0_0_11"/>
<comment type="caution">
    <text evidence="2">Lacks conserved residue(s) required for the propagation of feature annotation.</text>
</comment>
<keyword evidence="1 2" id="KW-0443">Lipid metabolism</keyword>
<evidence type="ECO:0000313" key="5">
    <source>
        <dbReference type="Proteomes" id="UP000001219"/>
    </source>
</evidence>
<dbReference type="AlphaFoldDB" id="D0LE13"/>
<evidence type="ECO:0000256" key="1">
    <source>
        <dbReference type="ARBA" id="ARBA00023098"/>
    </source>
</evidence>
<dbReference type="InterPro" id="IPR019894">
    <property type="entry name" value="Patatin-related_protein"/>
</dbReference>
<dbReference type="OrthoDB" id="8728704at2"/>
<dbReference type="Gene3D" id="3.40.1090.10">
    <property type="entry name" value="Cytosolic phospholipase A2 catalytic domain"/>
    <property type="match status" value="2"/>
</dbReference>
<dbReference type="EMBL" id="CP001802">
    <property type="protein sequence ID" value="ACY22605.1"/>
    <property type="molecule type" value="Genomic_DNA"/>
</dbReference>
<proteinExistence type="predicted"/>
<accession>D0LE13</accession>
<evidence type="ECO:0000259" key="3">
    <source>
        <dbReference type="PROSITE" id="PS51635"/>
    </source>
</evidence>
<dbReference type="InterPro" id="IPR002641">
    <property type="entry name" value="PNPLA_dom"/>
</dbReference>
<sequence length="818" mass="88924">MASSTSSTAASTISTQTRPETAELRLALVCYGGVSLAVYMHGVTKELYKLVQASRALDARDDPSQAENPFPSDDTTSVYFDTLKTLADRQHPLSVSIDIVGGTSAGGINGVALAKGIALNADQEGLKKVWISGGDLRQLLRAPRRLPLVLQTAWAAWNSARHGQSLLKSELMSELLRKALLDMDPDDDKPNSPATLIPKGGNLSLYVQTTDRQGFDITVPTGIGGASQRDRWYSQVLQFFASHEDREQFAAQYTRTLAFAGRVSSSFPAAFAPVSVEGFAGELIAECRPGECTTVHGQQVFRYDYAENGYTADERLFVDGGLLNNSPFDLVIDTIAAQPASRKVLRELVYIEPDPARPLDDGSVDDSSGAKSGFFGNLFALKAPATSHSFAGELIALRDLNRKIVEIGTIADLQMDEITTDIVAEIDDVAQDNNVADAGFVEKLGNQALAKEISDRLHCKNEKAMGATWNTYQRLKAVSIAHRIATAINKSQKLPPQSSTATFVTAVITEWVHQLPAFRESNEKDLGEFLQALDTPYRERRLLFIIAGINELYGTDAPADVLNKLKAQAWEKLSATKAAPDTVVEKLADSGLVATLSRFVTAVQKGRRASAPFEDPAAWAARESAMIEDFVGKYRVAIAAEIGDGSTDLWQAFASTLAGGPIGSTEESSEQNLTRLASRYLGFPRWDAILFPITSLSELPQFSPIPVSQFSPIAATALAPEGEDARKEFFATKLAGFDLAHFAAFLKTEYRENDYLWGRLDGAELILDLLNRRIDDEGSRYVPLGDAFRAILASEKGLKGVAKLRKELAGRVAERFPS</sequence>
<reference evidence="4 5" key="2">
    <citation type="journal article" date="2010" name="Stand. Genomic Sci.">
        <title>Complete genome sequence of Gordonia bronchialis type strain (3410).</title>
        <authorList>
            <person name="Ivanova N."/>
            <person name="Sikorski J."/>
            <person name="Jando M."/>
            <person name="Lapidus A."/>
            <person name="Nolan M."/>
            <person name="Lucas S."/>
            <person name="Del Rio T.G."/>
            <person name="Tice H."/>
            <person name="Copeland A."/>
            <person name="Cheng J.F."/>
            <person name="Chen F."/>
            <person name="Bruce D."/>
            <person name="Goodwin L."/>
            <person name="Pitluck S."/>
            <person name="Mavromatis K."/>
            <person name="Ovchinnikova G."/>
            <person name="Pati A."/>
            <person name="Chen A."/>
            <person name="Palaniappan K."/>
            <person name="Land M."/>
            <person name="Hauser L."/>
            <person name="Chang Y.J."/>
            <person name="Jeffries C.D."/>
            <person name="Chain P."/>
            <person name="Saunders E."/>
            <person name="Han C."/>
            <person name="Detter J.C."/>
            <person name="Brettin T."/>
            <person name="Rohde M."/>
            <person name="Goker M."/>
            <person name="Bristow J."/>
            <person name="Eisen J.A."/>
            <person name="Markowitz V."/>
            <person name="Hugenholtz P."/>
            <person name="Klenk H.P."/>
            <person name="Kyrpides N.C."/>
        </authorList>
    </citation>
    <scope>NUCLEOTIDE SEQUENCE [LARGE SCALE GENOMIC DNA]</scope>
    <source>
        <strain evidence="5">ATCC 25592 / DSM 43247 / BCRC 13721 / JCM 3198 / KCTC 3076 / NBRC 16047 / NCTC 10667</strain>
    </source>
</reference>
<evidence type="ECO:0000313" key="4">
    <source>
        <dbReference type="EMBL" id="ACY22605.1"/>
    </source>
</evidence>
<dbReference type="GO" id="GO:0016042">
    <property type="term" value="P:lipid catabolic process"/>
    <property type="evidence" value="ECO:0007669"/>
    <property type="project" value="UniProtKB-UniRule"/>
</dbReference>
<keyword evidence="2" id="KW-0442">Lipid degradation</keyword>
<protein>
    <submittedName>
        <fullName evidence="4">Patatin-related protein</fullName>
    </submittedName>
</protein>
<evidence type="ECO:0000256" key="2">
    <source>
        <dbReference type="PROSITE-ProRule" id="PRU01161"/>
    </source>
</evidence>
<gene>
    <name evidence="4" type="ordered locus">Gbro_3407</name>
</gene>
<dbReference type="InterPro" id="IPR016035">
    <property type="entry name" value="Acyl_Trfase/lysoPLipase"/>
</dbReference>
<feature type="active site" description="Proton acceptor" evidence="2">
    <location>
        <position position="319"/>
    </location>
</feature>
<reference evidence="5" key="1">
    <citation type="submission" date="2009-10" db="EMBL/GenBank/DDBJ databases">
        <title>The complete chromosome of Gordonia bronchialis DSM 43247.</title>
        <authorList>
            <consortium name="US DOE Joint Genome Institute (JGI-PGF)"/>
            <person name="Lucas S."/>
            <person name="Copeland A."/>
            <person name="Lapidus A."/>
            <person name="Glavina del Rio T."/>
            <person name="Dalin E."/>
            <person name="Tice H."/>
            <person name="Bruce D."/>
            <person name="Goodwin L."/>
            <person name="Pitluck S."/>
            <person name="Kyrpides N."/>
            <person name="Mavromatis K."/>
            <person name="Ivanova N."/>
            <person name="Ovchinnikova G."/>
            <person name="Saunders E."/>
            <person name="Brettin T."/>
            <person name="Detter J.C."/>
            <person name="Han C."/>
            <person name="Larimer F."/>
            <person name="Land M."/>
            <person name="Hauser L."/>
            <person name="Markowitz V."/>
            <person name="Cheng J.-F."/>
            <person name="Hugenholtz P."/>
            <person name="Woyke T."/>
            <person name="Wu D."/>
            <person name="Jando M."/>
            <person name="Schneider S."/>
            <person name="Goeker M."/>
            <person name="Klenk H.-P."/>
            <person name="Eisen J.A."/>
        </authorList>
    </citation>
    <scope>NUCLEOTIDE SEQUENCE [LARGE SCALE GENOMIC DNA]</scope>
    <source>
        <strain evidence="5">ATCC 25592 / DSM 43247 / BCRC 13721 / JCM 3198 / KCTC 3076 / NBRC 16047 / NCTC 10667</strain>
    </source>
</reference>
<dbReference type="Pfam" id="PF11856">
    <property type="entry name" value="DUF3376"/>
    <property type="match status" value="1"/>
</dbReference>